<dbReference type="Proteomes" id="UP000224898">
    <property type="component" value="Segment"/>
</dbReference>
<organism evidence="1 2">
    <name type="scientific">Streptomyces phage BRock</name>
    <dbReference type="NCBI Taxonomy" id="1913591"/>
    <lineage>
        <taxon>Viruses</taxon>
        <taxon>Duplodnaviria</taxon>
        <taxon>Heunggongvirae</taxon>
        <taxon>Uroviricota</taxon>
        <taxon>Caudoviricetes</taxon>
        <taxon>Borockvirus</taxon>
        <taxon>Borockvirus brock</taxon>
    </lineage>
</organism>
<dbReference type="RefSeq" id="YP_009831821.1">
    <property type="nucleotide sequence ID" value="NC_048650.1"/>
</dbReference>
<dbReference type="GeneID" id="55601510"/>
<proteinExistence type="predicted"/>
<protein>
    <submittedName>
        <fullName evidence="1">Uncharacterized protein</fullName>
    </submittedName>
</protein>
<evidence type="ECO:0000313" key="2">
    <source>
        <dbReference type="Proteomes" id="UP000224898"/>
    </source>
</evidence>
<accession>A0A1J0GW09</accession>
<sequence>MYNIAVEAEIDPYQFVDEIVTRGEDLAFELVTIVDDVMCDLSFSERVRDHFIEVCAKEYAAEAESSKSTTEIPWPMSMRDPARAVHEVFEHGDCGALNPFNCFAVNHRVIVNTIDQYKIWLAHRGVDVDGLL</sequence>
<reference evidence="1 2" key="1">
    <citation type="submission" date="2016-09" db="EMBL/GenBank/DDBJ databases">
        <title>Complete Genome Sequence of Streptomyces 5a phage BRock.</title>
        <authorList>
            <person name="Crossman A."/>
            <person name="Baron S."/>
            <person name="Jamdagni P."/>
            <person name="Khatri P."/>
            <person name="Sharma D."/>
            <person name="Pandey M."/>
            <person name="Goyal S."/>
            <person name="Kumar S."/>
            <person name="Phogat A."/>
            <person name="Chawla G."/>
            <person name="Pasricha M."/>
            <person name="Gupta K."/>
            <person name="Bazzad D."/>
            <person name="Aggarwal V."/>
            <person name="Poughat A."/>
            <person name="Singh K."/>
            <person name="Rana P."/>
            <person name="Gautam R."/>
            <person name="Sharma V."/>
            <person name="Tyagi D."/>
            <person name="Shahi A."/>
            <person name="Jangra N."/>
            <person name="Malik M."/>
            <person name="Sidhu P.K."/>
            <person name="Malik S."/>
            <person name="Ghalyan Y."/>
            <person name="Sharma S.S."/>
            <person name="Malik A."/>
            <person name="Chuttani R."/>
            <person name="Bamal N."/>
            <person name="Bhadula D."/>
            <person name="Batra A."/>
            <person name="Temple L."/>
            <person name="Nehra K."/>
        </authorList>
    </citation>
    <scope>NUCLEOTIDE SEQUENCE [LARGE SCALE GENOMIC DNA]</scope>
</reference>
<dbReference type="EMBL" id="KX925554">
    <property type="protein sequence ID" value="APC46358.1"/>
    <property type="molecule type" value="Genomic_DNA"/>
</dbReference>
<name>A0A1J0GW09_9CAUD</name>
<dbReference type="KEGG" id="vg:55601510"/>
<keyword evidence="2" id="KW-1185">Reference proteome</keyword>
<evidence type="ECO:0000313" key="1">
    <source>
        <dbReference type="EMBL" id="APC46358.1"/>
    </source>
</evidence>